<dbReference type="InterPro" id="IPR011960">
    <property type="entry name" value="Gentisate_dOase"/>
</dbReference>
<dbReference type="CDD" id="cd02216">
    <property type="entry name" value="cupin_GDO-like_N"/>
    <property type="match status" value="1"/>
</dbReference>
<name>A0A1I4ETM9_9HYPH</name>
<dbReference type="InterPro" id="IPR047183">
    <property type="entry name" value="GDO-like"/>
</dbReference>
<dbReference type="SUPFAM" id="SSF51182">
    <property type="entry name" value="RmlC-like cupins"/>
    <property type="match status" value="1"/>
</dbReference>
<protein>
    <recommendedName>
        <fullName evidence="3">Gentisate 1,2-dioxygenase</fullName>
        <ecNumber evidence="3">1.13.11.4</ecNumber>
    </recommendedName>
</protein>
<dbReference type="NCBIfam" id="TIGR02272">
    <property type="entry name" value="gentisate_1_2"/>
    <property type="match status" value="1"/>
</dbReference>
<accession>A0A1I4ETM9</accession>
<dbReference type="Gene3D" id="2.60.120.10">
    <property type="entry name" value="Jelly Rolls"/>
    <property type="match status" value="1"/>
</dbReference>
<feature type="domain" description="Cupin type-2" evidence="4">
    <location>
        <begin position="96"/>
        <end position="163"/>
    </location>
</feature>
<dbReference type="PANTHER" id="PTHR41517:SF1">
    <property type="entry name" value="CUPIN"/>
    <property type="match status" value="1"/>
</dbReference>
<dbReference type="OrthoDB" id="285029at2"/>
<evidence type="ECO:0000313" key="5">
    <source>
        <dbReference type="EMBL" id="SFL09075.1"/>
    </source>
</evidence>
<proteinExistence type="predicted"/>
<dbReference type="InterPro" id="IPR013096">
    <property type="entry name" value="Cupin_2"/>
</dbReference>
<dbReference type="InterPro" id="IPR011051">
    <property type="entry name" value="RmlC_Cupin_sf"/>
</dbReference>
<sequence>MSLTEKPIETPERVAFYDKIDKTSMTPLWTVLSNIITPEPKSGCLPHLWNFAQAKSYLLESGRLISAKEAERRVLILENPGLRGQSRITTSLYAGLQLVMPGEVAPAHKHSQSALRFVLDGAGAHTAVDGERTQMHFGDFVITPPGAWHDHGNKSDEPMIWLDGLDVPMVSLFDASFAEEHPKDEQPIYRAAGDALARYGANMMPVDFAARKKSSPIFNYPYERSRAALETMRKQEEWDPCHGLKLRYVNPVDGGFAMPTIATFLQLLPKGFSTSAYRSTDATVFVVAEGSGSSTIDGQVFEWGPKDIFVAPSWKWISHTPHNDAVIFSYSDRSAQDKLGLWREDRGNH</sequence>
<dbReference type="GO" id="GO:0047922">
    <property type="term" value="F:gentisate 1,2-dioxygenase activity"/>
    <property type="evidence" value="ECO:0007669"/>
    <property type="project" value="UniProtKB-UniRule"/>
</dbReference>
<dbReference type="PANTHER" id="PTHR41517">
    <property type="entry name" value="1,2-DIOXYGENASE PROTEIN-RELATED"/>
    <property type="match status" value="1"/>
</dbReference>
<evidence type="ECO:0000259" key="4">
    <source>
        <dbReference type="Pfam" id="PF07883"/>
    </source>
</evidence>
<evidence type="ECO:0000256" key="3">
    <source>
        <dbReference type="NCBIfam" id="TIGR02272"/>
    </source>
</evidence>
<reference evidence="5 6" key="1">
    <citation type="submission" date="2016-10" db="EMBL/GenBank/DDBJ databases">
        <authorList>
            <person name="Varghese N."/>
            <person name="Submissions S."/>
        </authorList>
    </citation>
    <scope>NUCLEOTIDE SEQUENCE [LARGE SCALE GENOMIC DNA]</scope>
    <source>
        <strain evidence="5 6">DSM 21822</strain>
    </source>
</reference>
<evidence type="ECO:0000256" key="1">
    <source>
        <dbReference type="ARBA" id="ARBA00022964"/>
    </source>
</evidence>
<dbReference type="EMBL" id="FOSL01000030">
    <property type="protein sequence ID" value="SFL09075.1"/>
    <property type="molecule type" value="Genomic_DNA"/>
</dbReference>
<keyword evidence="2" id="KW-0560">Oxidoreductase</keyword>
<evidence type="ECO:0000313" key="6">
    <source>
        <dbReference type="Proteomes" id="UP000323300"/>
    </source>
</evidence>
<evidence type="ECO:0000256" key="2">
    <source>
        <dbReference type="ARBA" id="ARBA00023002"/>
    </source>
</evidence>
<dbReference type="AlphaFoldDB" id="A0A1I4ETM9"/>
<dbReference type="EC" id="1.13.11.4" evidence="3"/>
<dbReference type="Proteomes" id="UP000323300">
    <property type="component" value="Unassembled WGS sequence"/>
</dbReference>
<dbReference type="InterPro" id="IPR014710">
    <property type="entry name" value="RmlC-like_jellyroll"/>
</dbReference>
<dbReference type="RefSeq" id="WP_149763604.1">
    <property type="nucleotide sequence ID" value="NZ_BSPE01000044.1"/>
</dbReference>
<gene>
    <name evidence="5" type="ORF">SAMN04488498_13041</name>
</gene>
<dbReference type="Pfam" id="PF07883">
    <property type="entry name" value="Cupin_2"/>
    <property type="match status" value="1"/>
</dbReference>
<keyword evidence="1 5" id="KW-0223">Dioxygenase</keyword>
<organism evidence="5 6">
    <name type="scientific">Neomesorhizobium albiziae</name>
    <dbReference type="NCBI Taxonomy" id="335020"/>
    <lineage>
        <taxon>Bacteria</taxon>
        <taxon>Pseudomonadati</taxon>
        <taxon>Pseudomonadota</taxon>
        <taxon>Alphaproteobacteria</taxon>
        <taxon>Hyphomicrobiales</taxon>
        <taxon>Phyllobacteriaceae</taxon>
        <taxon>Neomesorhizobium</taxon>
    </lineage>
</organism>
<keyword evidence="6" id="KW-1185">Reference proteome</keyword>
<dbReference type="CDD" id="cd06992">
    <property type="entry name" value="cupin_GDO-like_C"/>
    <property type="match status" value="1"/>
</dbReference>